<dbReference type="EMBL" id="CP014546">
    <property type="protein sequence ID" value="AMN80591.1"/>
    <property type="molecule type" value="Genomic_DNA"/>
</dbReference>
<feature type="region of interest" description="Disordered" evidence="1">
    <location>
        <begin position="162"/>
        <end position="183"/>
    </location>
</feature>
<sequence>MIARELQLLLAIVLVLSAVALLKPERITLAEPTTRQRSTTQKNESVQDGMQWVRQPVVLVEATLPADLPSTDVTLIAPPELIELASSEPAPMMAPTPNVIYLGRLKQAQEDYVFLDAGEGARAYKQGDTLTGNWQVTRITGQTVKLRDRHLGTVREVKMFRENTQQMGTDNRTQSLSRGLPIQ</sequence>
<feature type="compositionally biased region" description="Polar residues" evidence="1">
    <location>
        <begin position="162"/>
        <end position="177"/>
    </location>
</feature>
<protein>
    <submittedName>
        <fullName evidence="2">Uncharacterized protein</fullName>
    </submittedName>
</protein>
<reference evidence="2 3" key="1">
    <citation type="submission" date="2016-02" db="EMBL/GenBank/DDBJ databases">
        <title>Complete genome sequence of Pseudomonas azotoformans S4.</title>
        <authorList>
            <person name="Fang Y."/>
            <person name="Wu L."/>
            <person name="Feng G."/>
        </authorList>
    </citation>
    <scope>NUCLEOTIDE SEQUENCE [LARGE SCALE GENOMIC DNA]</scope>
    <source>
        <strain evidence="2 3">S4</strain>
    </source>
</reference>
<accession>A0A127I1W4</accession>
<evidence type="ECO:0000313" key="2">
    <source>
        <dbReference type="EMBL" id="AMN80591.1"/>
    </source>
</evidence>
<name>A0A127I1W4_PSEAZ</name>
<dbReference type="Proteomes" id="UP000070516">
    <property type="component" value="Chromosome"/>
</dbReference>
<dbReference type="AlphaFoldDB" id="A0A127I1W4"/>
<evidence type="ECO:0000313" key="3">
    <source>
        <dbReference type="Proteomes" id="UP000070516"/>
    </source>
</evidence>
<gene>
    <name evidence="2" type="ORF">AYR47_20775</name>
</gene>
<organism evidence="2 3">
    <name type="scientific">Pseudomonas azotoformans</name>
    <dbReference type="NCBI Taxonomy" id="47878"/>
    <lineage>
        <taxon>Bacteria</taxon>
        <taxon>Pseudomonadati</taxon>
        <taxon>Pseudomonadota</taxon>
        <taxon>Gammaproteobacteria</taxon>
        <taxon>Pseudomonadales</taxon>
        <taxon>Pseudomonadaceae</taxon>
        <taxon>Pseudomonas</taxon>
    </lineage>
</organism>
<dbReference type="KEGG" id="pazo:AYR47_20775"/>
<evidence type="ECO:0000256" key="1">
    <source>
        <dbReference type="SAM" id="MobiDB-lite"/>
    </source>
</evidence>
<proteinExistence type="predicted"/>